<sequence length="157" mass="16343">MQLLDLVRWVPLRQRQPQSLLCRSRRLRCHRQTPNKSATFVTNGAAAGGDQTTVVTAIDIAAMTMRGLAIIDDPMATMAGMRMVVVAGITVGTTTTTDDIDEVLALSIMRQLKFTGALLSQAIGGNTGRTLLGAGAGVLLGAAVADSTNPCPGGPPI</sequence>
<name>Q1QPN3_NITHX</name>
<organism evidence="1 2">
    <name type="scientific">Nitrobacter hamburgensis (strain DSM 10229 / NCIMB 13809 / X14)</name>
    <dbReference type="NCBI Taxonomy" id="323097"/>
    <lineage>
        <taxon>Bacteria</taxon>
        <taxon>Pseudomonadati</taxon>
        <taxon>Pseudomonadota</taxon>
        <taxon>Alphaproteobacteria</taxon>
        <taxon>Hyphomicrobiales</taxon>
        <taxon>Nitrobacteraceae</taxon>
        <taxon>Nitrobacter</taxon>
    </lineage>
</organism>
<proteinExistence type="predicted"/>
<dbReference type="Proteomes" id="UP000001953">
    <property type="component" value="Chromosome"/>
</dbReference>
<evidence type="ECO:0000313" key="1">
    <source>
        <dbReference type="EMBL" id="ABE61814.1"/>
    </source>
</evidence>
<dbReference type="EMBL" id="CP000319">
    <property type="protein sequence ID" value="ABE61814.1"/>
    <property type="molecule type" value="Genomic_DNA"/>
</dbReference>
<dbReference type="KEGG" id="nha:Nham_0961"/>
<reference evidence="1 2" key="1">
    <citation type="submission" date="2006-03" db="EMBL/GenBank/DDBJ databases">
        <title>Complete sequence of chromosome of Nitrobacter hamburgensis X14.</title>
        <authorList>
            <consortium name="US DOE Joint Genome Institute"/>
            <person name="Copeland A."/>
            <person name="Lucas S."/>
            <person name="Lapidus A."/>
            <person name="Barry K."/>
            <person name="Detter J.C."/>
            <person name="Glavina del Rio T."/>
            <person name="Hammon N."/>
            <person name="Israni S."/>
            <person name="Dalin E."/>
            <person name="Tice H."/>
            <person name="Pitluck S."/>
            <person name="Chain P."/>
            <person name="Malfatti S."/>
            <person name="Shin M."/>
            <person name="Vergez L."/>
            <person name="Schmutz J."/>
            <person name="Larimer F."/>
            <person name="Land M."/>
            <person name="Hauser L."/>
            <person name="Kyrpides N."/>
            <person name="Ivanova N."/>
            <person name="Ward B."/>
            <person name="Arp D."/>
            <person name="Klotz M."/>
            <person name="Stein L."/>
            <person name="O'Mullan G."/>
            <person name="Starkenburg S."/>
            <person name="Sayavedra L."/>
            <person name="Poret-Peterson A.T."/>
            <person name="Gentry M.E."/>
            <person name="Bruce D."/>
            <person name="Richardson P."/>
        </authorList>
    </citation>
    <scope>NUCLEOTIDE SEQUENCE [LARGE SCALE GENOMIC DNA]</scope>
    <source>
        <strain evidence="2">DSM 10229 / NCIMB 13809 / X14</strain>
    </source>
</reference>
<dbReference type="AlphaFoldDB" id="Q1QPN3"/>
<dbReference type="HOGENOM" id="CLU_1676025_0_0_5"/>
<accession>Q1QPN3</accession>
<keyword evidence="2" id="KW-1185">Reference proteome</keyword>
<protein>
    <submittedName>
        <fullName evidence="1">Uncharacterized protein</fullName>
    </submittedName>
</protein>
<dbReference type="STRING" id="323097.Nham_0961"/>
<gene>
    <name evidence="1" type="ordered locus">Nham_0961</name>
</gene>
<evidence type="ECO:0000313" key="2">
    <source>
        <dbReference type="Proteomes" id="UP000001953"/>
    </source>
</evidence>